<reference evidence="1" key="1">
    <citation type="journal article" date="2024" name="Antonie Van Leeuwenhoek">
        <title>Bradyrhizobium ontarionense sp. nov., a novel bacterial symbiont isolated from Aeschynomene indica (Indian jointvetch), harbours photosynthesis, nitrogen fixation and nitrous oxide (N2O) reductase genes.</title>
        <authorList>
            <person name="Bromfield E.S.P."/>
            <person name="Cloutier S."/>
        </authorList>
    </citation>
    <scope>NUCLEOTIDE SEQUENCE</scope>
    <source>
        <strain evidence="1">A19</strain>
    </source>
</reference>
<keyword evidence="2" id="KW-1185">Reference proteome</keyword>
<dbReference type="RefSeq" id="WP_231323653.1">
    <property type="nucleotide sequence ID" value="NZ_CP088156.1"/>
</dbReference>
<name>A0ABY3RDJ8_9BRAD</name>
<dbReference type="InterPro" id="IPR021874">
    <property type="entry name" value="Phage_Mu_Gp27"/>
</dbReference>
<dbReference type="Proteomes" id="UP001431010">
    <property type="component" value="Chromosome"/>
</dbReference>
<organism evidence="1 2">
    <name type="scientific">Bradyrhizobium ontarionense</name>
    <dbReference type="NCBI Taxonomy" id="2898149"/>
    <lineage>
        <taxon>Bacteria</taxon>
        <taxon>Pseudomonadati</taxon>
        <taxon>Pseudomonadota</taxon>
        <taxon>Alphaproteobacteria</taxon>
        <taxon>Hyphomicrobiales</taxon>
        <taxon>Nitrobacteraceae</taxon>
        <taxon>Bradyrhizobium</taxon>
    </lineage>
</organism>
<protein>
    <submittedName>
        <fullName evidence="1">DUF3486 family protein</fullName>
    </submittedName>
</protein>
<evidence type="ECO:0000313" key="2">
    <source>
        <dbReference type="Proteomes" id="UP001431010"/>
    </source>
</evidence>
<gene>
    <name evidence="1" type="ORF">LQG66_04025</name>
</gene>
<proteinExistence type="predicted"/>
<dbReference type="EMBL" id="CP088156">
    <property type="protein sequence ID" value="UFZ05495.1"/>
    <property type="molecule type" value="Genomic_DNA"/>
</dbReference>
<dbReference type="Pfam" id="PF11985">
    <property type="entry name" value="Phage_Mu_Gp27"/>
    <property type="match status" value="1"/>
</dbReference>
<sequence length="205" mass="22147">MAHHPRARRGRLSEIDKLPDWADEAKIWAFGQLKERKLSQLEILDGFNARLKAASLAEDAAAEPPEISRSAFNRTALKIALLGRRLEETREIAAVIAPKLNEAGDNSLTLMVAETLKTLIAEMLGNAGELAADGDTAEMLMLTSRALKHAEEAKRISADGRRKIEAEMQNKATKAVDAVAKASGLSAETVDAIKARILGIESRGA</sequence>
<evidence type="ECO:0000313" key="1">
    <source>
        <dbReference type="EMBL" id="UFZ05495.1"/>
    </source>
</evidence>
<accession>A0ABY3RDJ8</accession>